<organism evidence="1 2">
    <name type="scientific">Candidatus Dojkabacteria bacterium</name>
    <dbReference type="NCBI Taxonomy" id="2099670"/>
    <lineage>
        <taxon>Bacteria</taxon>
        <taxon>Candidatus Dojkabacteria</taxon>
    </lineage>
</organism>
<dbReference type="InterPro" id="IPR024079">
    <property type="entry name" value="MetalloPept_cat_dom_sf"/>
</dbReference>
<accession>A0A955RK87</accession>
<reference evidence="1" key="1">
    <citation type="submission" date="2020-04" db="EMBL/GenBank/DDBJ databases">
        <authorList>
            <person name="Zhang T."/>
        </authorList>
    </citation>
    <scope>NUCLEOTIDE SEQUENCE</scope>
    <source>
        <strain evidence="1">HKST-UBA11</strain>
    </source>
</reference>
<dbReference type="SUPFAM" id="SSF55486">
    <property type="entry name" value="Metalloproteases ('zincins'), catalytic domain"/>
    <property type="match status" value="1"/>
</dbReference>
<gene>
    <name evidence="1" type="ORF">KC717_00580</name>
</gene>
<comment type="caution">
    <text evidence="1">The sequence shown here is derived from an EMBL/GenBank/DDBJ whole genome shotgun (WGS) entry which is preliminary data.</text>
</comment>
<dbReference type="AlphaFoldDB" id="A0A955RK87"/>
<evidence type="ECO:0000313" key="1">
    <source>
        <dbReference type="EMBL" id="MCA9385123.1"/>
    </source>
</evidence>
<dbReference type="EMBL" id="JAGQLH010000004">
    <property type="protein sequence ID" value="MCA9385123.1"/>
    <property type="molecule type" value="Genomic_DNA"/>
</dbReference>
<dbReference type="SUPFAM" id="SSF50998">
    <property type="entry name" value="Quinoprotein alcohol dehydrogenase-like"/>
    <property type="match status" value="1"/>
</dbReference>
<protein>
    <submittedName>
        <fullName evidence="1">Uncharacterized protein</fullName>
    </submittedName>
</protein>
<dbReference type="PANTHER" id="PTHR42754:SF1">
    <property type="entry name" value="LIPOPROTEIN"/>
    <property type="match status" value="1"/>
</dbReference>
<proteinExistence type="predicted"/>
<name>A0A955RK87_9BACT</name>
<dbReference type="GO" id="GO:0008237">
    <property type="term" value="F:metallopeptidase activity"/>
    <property type="evidence" value="ECO:0007669"/>
    <property type="project" value="InterPro"/>
</dbReference>
<evidence type="ECO:0000313" key="2">
    <source>
        <dbReference type="Proteomes" id="UP000754563"/>
    </source>
</evidence>
<dbReference type="PANTHER" id="PTHR42754">
    <property type="entry name" value="ENDOGLUCANASE"/>
    <property type="match status" value="1"/>
</dbReference>
<dbReference type="Gene3D" id="3.40.390.10">
    <property type="entry name" value="Collagenase (Catalytic Domain)"/>
    <property type="match status" value="1"/>
</dbReference>
<reference evidence="1" key="2">
    <citation type="journal article" date="2021" name="Microbiome">
        <title>Successional dynamics and alternative stable states in a saline activated sludge microbial community over 9 years.</title>
        <authorList>
            <person name="Wang Y."/>
            <person name="Ye J."/>
            <person name="Ju F."/>
            <person name="Liu L."/>
            <person name="Boyd J.A."/>
            <person name="Deng Y."/>
            <person name="Parks D.H."/>
            <person name="Jiang X."/>
            <person name="Yin X."/>
            <person name="Woodcroft B.J."/>
            <person name="Tyson G.W."/>
            <person name="Hugenholtz P."/>
            <person name="Polz M.F."/>
            <person name="Zhang T."/>
        </authorList>
    </citation>
    <scope>NUCLEOTIDE SEQUENCE</scope>
    <source>
        <strain evidence="1">HKST-UBA11</strain>
    </source>
</reference>
<dbReference type="Proteomes" id="UP000754563">
    <property type="component" value="Unassembled WGS sequence"/>
</dbReference>
<dbReference type="InterPro" id="IPR011047">
    <property type="entry name" value="Quinoprotein_ADH-like_sf"/>
</dbReference>
<sequence length="820" mass="88150">MLLLLGLVLNKPAPKEVRATNGNDWGIAFGVGSVQTNNRAIASTSDGGLVTAGYTKAGAYYNTLITKVYPDGSEAWSKSYGQSFANYYPTDIIVVEDGYLVTGYSNANGNDDFWVMKINFNGVVQWQYVYGGTSIDRAYEIASYGSIYIVVGSTLSFGNSNYTPWLIEIDSNGTLVNQFKYTGSVLSHAYAIDVVGSDIFLAGSYKAGGSSTPAWVMKLDTSLTPVWEFMIGSGNSNFNDITHDDSGNLYLTGQTTAYGSGNADVWTMKLNSSGAILWQNVLGKTGLDKGLGIELDSNGDVIVAGWGTPTTPTANGFVAKLSGSSGSIIWQKALTGYKSGFECLTLTDEGIVPAGWINDYFGGSQTTIKHSIAFLLDENGNSGSSMTNPALTGQSTSATTYTLSSVRSATNATAVSISPIEANTQVDYYWFEGEEWGCDVPDTVDTDGDALPDVWETCGVDTNGDSILENNELRHIGADPNVKDIFIEVDWMECDQASDPTCPDTTFTHQPNQSWICEVAEAFARTETQGIAKEAINLHVDFGPNSLHTCGGTETFGIYSGGNALPWQEVFTLTVTDNQMLEYNAIRATEFETSREGIFHYFIIVHEGAGKMAIGVARSGNRIELIENPDGTTQTNEAVFREGSDSVIFAFGNVGQNNYDGSDQDRAGIFMHELGHNLGLTHHCESMSSSNGAPNCISVMNYNYTVTGVYGDGAWGYLDYSPFTGILELNETALLESSGIISGTVDLSTTAIRFFCDGDPNDPVEIISPTGSIDWNCDGQIDSTAISADISNENVNDVFFGNFNEWNNLVFSGGEIGLDN</sequence>